<keyword evidence="2" id="KW-1185">Reference proteome</keyword>
<proteinExistence type="predicted"/>
<dbReference type="Proteomes" id="UP001139981">
    <property type="component" value="Unassembled WGS sequence"/>
</dbReference>
<comment type="caution">
    <text evidence="1">The sequence shown here is derived from an EMBL/GenBank/DDBJ whole genome shotgun (WGS) entry which is preliminary data.</text>
</comment>
<organism evidence="1 2">
    <name type="scientific">Coemansia aciculifera</name>
    <dbReference type="NCBI Taxonomy" id="417176"/>
    <lineage>
        <taxon>Eukaryota</taxon>
        <taxon>Fungi</taxon>
        <taxon>Fungi incertae sedis</taxon>
        <taxon>Zoopagomycota</taxon>
        <taxon>Kickxellomycotina</taxon>
        <taxon>Kickxellomycetes</taxon>
        <taxon>Kickxellales</taxon>
        <taxon>Kickxellaceae</taxon>
        <taxon>Coemansia</taxon>
    </lineage>
</organism>
<sequence>MVAGDAYVKKIKSLSFEYDSSLRPLQSCRVVFFNQDDAADFAMRANRMVFAGSTIRADFVVRETVPNPTTEAYLGGMLGRLVFLYGYPPQVSPLQIREYYQDYDIVDTTLPGVQRAPQQGETFLVRRRAFIIQFSTPSEAQRFVRDVYDTKYMQRDASKGKAADIEYTIKAILL</sequence>
<evidence type="ECO:0000313" key="2">
    <source>
        <dbReference type="Proteomes" id="UP001139981"/>
    </source>
</evidence>
<name>A0ACC1M7A5_9FUNG</name>
<dbReference type="EMBL" id="JANBVB010000031">
    <property type="protein sequence ID" value="KAJ2899285.1"/>
    <property type="molecule type" value="Genomic_DNA"/>
</dbReference>
<gene>
    <name evidence="1" type="ORF">IWW38_001049</name>
</gene>
<reference evidence="1" key="1">
    <citation type="submission" date="2022-07" db="EMBL/GenBank/DDBJ databases">
        <title>Phylogenomic reconstructions and comparative analyses of Kickxellomycotina fungi.</title>
        <authorList>
            <person name="Reynolds N.K."/>
            <person name="Stajich J.E."/>
            <person name="Barry K."/>
            <person name="Grigoriev I.V."/>
            <person name="Crous P."/>
            <person name="Smith M.E."/>
        </authorList>
    </citation>
    <scope>NUCLEOTIDE SEQUENCE</scope>
    <source>
        <strain evidence="1">CBS 190363</strain>
    </source>
</reference>
<evidence type="ECO:0000313" key="1">
    <source>
        <dbReference type="EMBL" id="KAJ2899285.1"/>
    </source>
</evidence>
<protein>
    <submittedName>
        <fullName evidence="1">Uncharacterized protein</fullName>
    </submittedName>
</protein>
<accession>A0ACC1M7A5</accession>